<name>A0A1Y6LV69_ZYMTR</name>
<organism evidence="3 4">
    <name type="scientific">Zymoseptoria tritici ST99CH_1A5</name>
    <dbReference type="NCBI Taxonomy" id="1276529"/>
    <lineage>
        <taxon>Eukaryota</taxon>
        <taxon>Fungi</taxon>
        <taxon>Dikarya</taxon>
        <taxon>Ascomycota</taxon>
        <taxon>Pezizomycotina</taxon>
        <taxon>Dothideomycetes</taxon>
        <taxon>Dothideomycetidae</taxon>
        <taxon>Mycosphaerellales</taxon>
        <taxon>Mycosphaerellaceae</taxon>
        <taxon>Zymoseptoria</taxon>
    </lineage>
</organism>
<dbReference type="EMBL" id="LT882684">
    <property type="protein sequence ID" value="SMY27519.1"/>
    <property type="molecule type" value="Genomic_DNA"/>
</dbReference>
<feature type="compositionally biased region" description="Basic and acidic residues" evidence="1">
    <location>
        <begin position="9"/>
        <end position="26"/>
    </location>
</feature>
<dbReference type="Proteomes" id="UP000215453">
    <property type="component" value="Chromosome 9"/>
</dbReference>
<proteinExistence type="predicted"/>
<keyword evidence="2" id="KW-0812">Transmembrane</keyword>
<evidence type="ECO:0000256" key="2">
    <source>
        <dbReference type="SAM" id="Phobius"/>
    </source>
</evidence>
<accession>A0A1Y6LV69</accession>
<evidence type="ECO:0000313" key="4">
    <source>
        <dbReference type="Proteomes" id="UP000215453"/>
    </source>
</evidence>
<feature type="compositionally biased region" description="Polar residues" evidence="1">
    <location>
        <begin position="36"/>
        <end position="46"/>
    </location>
</feature>
<sequence length="142" mass="15786">MKRSSVRPETAKWKNRPTEQNHDTISSRHHQHHNCTHQAESKASSAEQVTRSLLLCDVDCEKADLFFVGLTWVDSRRPASYQRQAVACLSGPGFVRRILLAALVFVVIFWQAEDSKEPTLLVAPRPGTALIITAPVPASAID</sequence>
<dbReference type="AlphaFoldDB" id="A0A1Y6LV69"/>
<feature type="transmembrane region" description="Helical" evidence="2">
    <location>
        <begin position="94"/>
        <end position="112"/>
    </location>
</feature>
<evidence type="ECO:0000256" key="1">
    <source>
        <dbReference type="SAM" id="MobiDB-lite"/>
    </source>
</evidence>
<reference evidence="3 4" key="1">
    <citation type="submission" date="2016-10" db="EMBL/GenBank/DDBJ databases">
        <authorList>
            <person name="Varghese N."/>
        </authorList>
    </citation>
    <scope>NUCLEOTIDE SEQUENCE [LARGE SCALE GENOMIC DNA]</scope>
</reference>
<feature type="region of interest" description="Disordered" evidence="1">
    <location>
        <begin position="1"/>
        <end position="46"/>
    </location>
</feature>
<keyword evidence="2" id="KW-0472">Membrane</keyword>
<protein>
    <submittedName>
        <fullName evidence="3">Uncharacterized protein</fullName>
    </submittedName>
</protein>
<gene>
    <name evidence="3" type="ORF">ZT1A5_G8964</name>
</gene>
<evidence type="ECO:0000313" key="3">
    <source>
        <dbReference type="EMBL" id="SMY27519.1"/>
    </source>
</evidence>
<keyword evidence="2" id="KW-1133">Transmembrane helix</keyword>